<dbReference type="RefSeq" id="WP_188166236.1">
    <property type="nucleotide sequence ID" value="NZ_JACVVX010000007.1"/>
</dbReference>
<dbReference type="GO" id="GO:0005737">
    <property type="term" value="C:cytoplasm"/>
    <property type="evidence" value="ECO:0007669"/>
    <property type="project" value="TreeGrafter"/>
</dbReference>
<dbReference type="EMBL" id="JACVVX010000007">
    <property type="protein sequence ID" value="MBD0416796.1"/>
    <property type="molecule type" value="Genomic_DNA"/>
</dbReference>
<comment type="caution">
    <text evidence="8">The sequence shown here is derived from an EMBL/GenBank/DDBJ whole genome shotgun (WGS) entry which is preliminary data.</text>
</comment>
<dbReference type="InterPro" id="IPR015813">
    <property type="entry name" value="Pyrv/PenolPyrv_kinase-like_dom"/>
</dbReference>
<evidence type="ECO:0000313" key="8">
    <source>
        <dbReference type="EMBL" id="MBD0416796.1"/>
    </source>
</evidence>
<accession>A0A8J6PNK2</accession>
<dbReference type="SUPFAM" id="SSF51621">
    <property type="entry name" value="Phosphoenolpyruvate/pyruvate domain"/>
    <property type="match status" value="1"/>
</dbReference>
<protein>
    <submittedName>
        <fullName evidence="8">4-hydroxy-2-oxo-heptane-1,7-dioate aldolase</fullName>
    </submittedName>
</protein>
<keyword evidence="5" id="KW-0670">Pyruvate</keyword>
<dbReference type="InterPro" id="IPR005000">
    <property type="entry name" value="Aldolase/citrate-lyase_domain"/>
</dbReference>
<evidence type="ECO:0000313" key="9">
    <source>
        <dbReference type="Proteomes" id="UP000643405"/>
    </source>
</evidence>
<gene>
    <name evidence="8" type="ORF">ICI42_19265</name>
</gene>
<dbReference type="InterPro" id="IPR040442">
    <property type="entry name" value="Pyrv_kinase-like_dom_sf"/>
</dbReference>
<keyword evidence="4" id="KW-0456">Lyase</keyword>
<comment type="catalytic activity">
    <reaction evidence="6">
        <text>D-glyceraldehyde + pyruvate = 2-dehydro-3-deoxy-L-galactonate</text>
        <dbReference type="Rhea" id="RHEA:80055"/>
        <dbReference type="ChEBI" id="CHEBI:15361"/>
        <dbReference type="ChEBI" id="CHEBI:17378"/>
        <dbReference type="ChEBI" id="CHEBI:75545"/>
    </reaction>
</comment>
<keyword evidence="3" id="KW-0479">Metal-binding</keyword>
<dbReference type="Pfam" id="PF03328">
    <property type="entry name" value="HpcH_HpaI"/>
    <property type="match status" value="1"/>
</dbReference>
<keyword evidence="9" id="KW-1185">Reference proteome</keyword>
<evidence type="ECO:0000256" key="4">
    <source>
        <dbReference type="ARBA" id="ARBA00023239"/>
    </source>
</evidence>
<dbReference type="Gene3D" id="3.20.20.60">
    <property type="entry name" value="Phosphoenolpyruvate-binding domains"/>
    <property type="match status" value="1"/>
</dbReference>
<name>A0A8J6PNK2_9HYPH</name>
<evidence type="ECO:0000256" key="3">
    <source>
        <dbReference type="ARBA" id="ARBA00022723"/>
    </source>
</evidence>
<comment type="cofactor">
    <cofactor evidence="1">
        <name>a divalent metal cation</name>
        <dbReference type="ChEBI" id="CHEBI:60240"/>
    </cofactor>
</comment>
<evidence type="ECO:0000256" key="6">
    <source>
        <dbReference type="ARBA" id="ARBA00045074"/>
    </source>
</evidence>
<dbReference type="FunFam" id="3.20.20.60:FF:000004">
    <property type="entry name" value="5-keto-4-deoxy-D-glucarate aldolase"/>
    <property type="match status" value="1"/>
</dbReference>
<evidence type="ECO:0000259" key="7">
    <source>
        <dbReference type="Pfam" id="PF03328"/>
    </source>
</evidence>
<evidence type="ECO:0000256" key="2">
    <source>
        <dbReference type="ARBA" id="ARBA00005568"/>
    </source>
</evidence>
<dbReference type="GO" id="GO:0016832">
    <property type="term" value="F:aldehyde-lyase activity"/>
    <property type="evidence" value="ECO:0007669"/>
    <property type="project" value="UniProtKB-ARBA"/>
</dbReference>
<dbReference type="InterPro" id="IPR050251">
    <property type="entry name" value="HpcH-HpaI_aldolase"/>
</dbReference>
<reference evidence="8" key="1">
    <citation type="submission" date="2020-09" db="EMBL/GenBank/DDBJ databases">
        <title>Genome seq and assembly of Tianweitania sp.</title>
        <authorList>
            <person name="Chhetri G."/>
        </authorList>
    </citation>
    <scope>NUCLEOTIDE SEQUENCE</scope>
    <source>
        <strain evidence="8">Rool2</strain>
    </source>
</reference>
<proteinExistence type="inferred from homology"/>
<dbReference type="PANTHER" id="PTHR30502:SF4">
    <property type="entry name" value="5-KETO-4-DEOXY-D-GLUCARATE ALDOLASE"/>
    <property type="match status" value="1"/>
</dbReference>
<dbReference type="AlphaFoldDB" id="A0A8J6PNK2"/>
<organism evidence="8 9">
    <name type="scientific">Oryzicola mucosus</name>
    <dbReference type="NCBI Taxonomy" id="2767425"/>
    <lineage>
        <taxon>Bacteria</taxon>
        <taxon>Pseudomonadati</taxon>
        <taxon>Pseudomonadota</taxon>
        <taxon>Alphaproteobacteria</taxon>
        <taxon>Hyphomicrobiales</taxon>
        <taxon>Phyllobacteriaceae</taxon>
        <taxon>Oryzicola</taxon>
    </lineage>
</organism>
<evidence type="ECO:0000256" key="1">
    <source>
        <dbReference type="ARBA" id="ARBA00001968"/>
    </source>
</evidence>
<evidence type="ECO:0000256" key="5">
    <source>
        <dbReference type="ARBA" id="ARBA00023317"/>
    </source>
</evidence>
<feature type="domain" description="HpcH/HpaI aldolase/citrate lyase" evidence="7">
    <location>
        <begin position="18"/>
        <end position="241"/>
    </location>
</feature>
<dbReference type="GO" id="GO:0046872">
    <property type="term" value="F:metal ion binding"/>
    <property type="evidence" value="ECO:0007669"/>
    <property type="project" value="UniProtKB-KW"/>
</dbReference>
<sequence length="270" mass="29444">MLLQSNIFKRALAERRKQLGLWITLSTAFAVEVVAETGYDWLLLDTEHSPGDVLTVLAQLQALSGYPVHPVVRPASNDQVLIKRYLDFGVRTFLIPFVQNAQDARAAVSSIRYPPRGIRGVSALTRATQFGRIKDYFERIEQEVCLLVQIETEQALENIEEIAAVDGVDGIFIGPADLAASMGLIGQPGHPRVLDAVAEALKRINAADRPAGILSSDKAFAKQCLDLGADFVAIGIDVAILARGAELLANEFRRHLEGPSHPEEPPCRTA</sequence>
<comment type="similarity">
    <text evidence="2">Belongs to the HpcH/HpaI aldolase family.</text>
</comment>
<dbReference type="PANTHER" id="PTHR30502">
    <property type="entry name" value="2-KETO-3-DEOXY-L-RHAMNONATE ALDOLASE"/>
    <property type="match status" value="1"/>
</dbReference>
<dbReference type="Proteomes" id="UP000643405">
    <property type="component" value="Unassembled WGS sequence"/>
</dbReference>